<dbReference type="GeneID" id="85322331"/>
<evidence type="ECO:0000313" key="3">
    <source>
        <dbReference type="Proteomes" id="UP001172101"/>
    </source>
</evidence>
<feature type="region of interest" description="Disordered" evidence="1">
    <location>
        <begin position="1"/>
        <end position="36"/>
    </location>
</feature>
<dbReference type="AlphaFoldDB" id="A0AA40EF68"/>
<feature type="region of interest" description="Disordered" evidence="1">
    <location>
        <begin position="155"/>
        <end position="174"/>
    </location>
</feature>
<protein>
    <submittedName>
        <fullName evidence="2">Uncharacterized protein</fullName>
    </submittedName>
</protein>
<dbReference type="Proteomes" id="UP001172101">
    <property type="component" value="Unassembled WGS sequence"/>
</dbReference>
<proteinExistence type="predicted"/>
<comment type="caution">
    <text evidence="2">The sequence shown here is derived from an EMBL/GenBank/DDBJ whole genome shotgun (WGS) entry which is preliminary data.</text>
</comment>
<organism evidence="2 3">
    <name type="scientific">Lasiosphaeria miniovina</name>
    <dbReference type="NCBI Taxonomy" id="1954250"/>
    <lineage>
        <taxon>Eukaryota</taxon>
        <taxon>Fungi</taxon>
        <taxon>Dikarya</taxon>
        <taxon>Ascomycota</taxon>
        <taxon>Pezizomycotina</taxon>
        <taxon>Sordariomycetes</taxon>
        <taxon>Sordariomycetidae</taxon>
        <taxon>Sordariales</taxon>
        <taxon>Lasiosphaeriaceae</taxon>
        <taxon>Lasiosphaeria</taxon>
    </lineage>
</organism>
<keyword evidence="3" id="KW-1185">Reference proteome</keyword>
<reference evidence="2" key="1">
    <citation type="submission" date="2023-06" db="EMBL/GenBank/DDBJ databases">
        <title>Genome-scale phylogeny and comparative genomics of the fungal order Sordariales.</title>
        <authorList>
            <consortium name="Lawrence Berkeley National Laboratory"/>
            <person name="Hensen N."/>
            <person name="Bonometti L."/>
            <person name="Westerberg I."/>
            <person name="Brannstrom I.O."/>
            <person name="Guillou S."/>
            <person name="Cros-Aarteil S."/>
            <person name="Calhoun S."/>
            <person name="Haridas S."/>
            <person name="Kuo A."/>
            <person name="Mondo S."/>
            <person name="Pangilinan J."/>
            <person name="Riley R."/>
            <person name="LaButti K."/>
            <person name="Andreopoulos B."/>
            <person name="Lipzen A."/>
            <person name="Chen C."/>
            <person name="Yanf M."/>
            <person name="Daum C."/>
            <person name="Ng V."/>
            <person name="Clum A."/>
            <person name="Steindorff A."/>
            <person name="Ohm R."/>
            <person name="Martin F."/>
            <person name="Silar P."/>
            <person name="Natvig D."/>
            <person name="Lalanne C."/>
            <person name="Gautier V."/>
            <person name="Ament-velasquez S.L."/>
            <person name="Kruys A."/>
            <person name="Hutchinson M.I."/>
            <person name="Powell A.J."/>
            <person name="Barry K."/>
            <person name="Miller A.N."/>
            <person name="Grigoriev I.V."/>
            <person name="Debuchy R."/>
            <person name="Gladieux P."/>
            <person name="Thoren M.H."/>
            <person name="Johannesson H."/>
        </authorList>
    </citation>
    <scope>NUCLEOTIDE SEQUENCE</scope>
    <source>
        <strain evidence="2">SMH2392-1A</strain>
    </source>
</reference>
<dbReference type="EMBL" id="JAUIRO010000001">
    <property type="protein sequence ID" value="KAK0733053.1"/>
    <property type="molecule type" value="Genomic_DNA"/>
</dbReference>
<feature type="compositionally biased region" description="Polar residues" evidence="1">
    <location>
        <begin position="1"/>
        <end position="11"/>
    </location>
</feature>
<name>A0AA40EF68_9PEZI</name>
<gene>
    <name evidence="2" type="ORF">B0T26DRAFT_669505</name>
</gene>
<feature type="compositionally biased region" description="Basic and acidic residues" evidence="1">
    <location>
        <begin position="22"/>
        <end position="36"/>
    </location>
</feature>
<sequence length="213" mass="23221">MDNKPVMNTSPEEGGVPPPSKADPDDNKGDTSNNRRLDGLCFLRKRESTFLLKGSMWTIPNKTVNPRQSLTLATPPITKTTSSSSGEHVGSATAAVASLRYVSLVLPGHILPTFKSHDFVQRGVDIHSRNRIASSSKLMKSQGRSSAYYVAAATQGERTSVTKNSPGEARHSHEEEDILVATPHCRLQHPRPARMVNLAKFEMTEGERSEGTS</sequence>
<feature type="compositionally biased region" description="Polar residues" evidence="1">
    <location>
        <begin position="156"/>
        <end position="165"/>
    </location>
</feature>
<evidence type="ECO:0000256" key="1">
    <source>
        <dbReference type="SAM" id="MobiDB-lite"/>
    </source>
</evidence>
<accession>A0AA40EF68</accession>
<dbReference type="RefSeq" id="XP_060301930.1">
    <property type="nucleotide sequence ID" value="XM_060439061.1"/>
</dbReference>
<evidence type="ECO:0000313" key="2">
    <source>
        <dbReference type="EMBL" id="KAK0733053.1"/>
    </source>
</evidence>